<evidence type="ECO:0000256" key="2">
    <source>
        <dbReference type="SAM" id="SignalP"/>
    </source>
</evidence>
<sequence>MSYKYAFAGLLSVLSLAAHATPNKHVIGGSLGYGDVSYSTKVGDQDGDMFLGDIYYRYMFNEYFGIEPGLKGAFNGIGSTLISPISEVKDVSYGGERVSGYASYPLGAGFELYGKGGLTYYTLSYTVKTSGQSNTEYKESSLGGEAAAGVAWAYKHFGLNLEYNYAKNSDFSSGGVMLGAQVRF</sequence>
<feature type="chain" id="PRO_5042581431" evidence="2">
    <location>
        <begin position="21"/>
        <end position="184"/>
    </location>
</feature>
<dbReference type="Proteomes" id="UP000594435">
    <property type="component" value="Chromosome 2"/>
</dbReference>
<organism evidence="4 5">
    <name type="scientific">Vibrio navarrensis</name>
    <dbReference type="NCBI Taxonomy" id="29495"/>
    <lineage>
        <taxon>Bacteria</taxon>
        <taxon>Pseudomonadati</taxon>
        <taxon>Pseudomonadota</taxon>
        <taxon>Gammaproteobacteria</taxon>
        <taxon>Vibrionales</taxon>
        <taxon>Vibrionaceae</taxon>
        <taxon>Vibrio</taxon>
    </lineage>
</organism>
<accession>A0AAJ4IGB2</accession>
<reference evidence="4 5" key="1">
    <citation type="submission" date="2020-11" db="EMBL/GenBank/DDBJ databases">
        <title>Complete and Circularized Genome Assembly of a human isolate of Vibrio navarrensis biotype pommerensis with MiSeq and MinION Sequence Data.</title>
        <authorList>
            <person name="Schwartz K."/>
            <person name="Borowiak M."/>
            <person name="Deneke C."/>
            <person name="Balau V."/>
            <person name="Metelmann C."/>
            <person name="Strauch E."/>
        </authorList>
    </citation>
    <scope>NUCLEOTIDE SEQUENCE [LARGE SCALE GENOMIC DNA]</scope>
    <source>
        <strain evidence="4 5">20-VB00237</strain>
    </source>
</reference>
<evidence type="ECO:0000313" key="4">
    <source>
        <dbReference type="EMBL" id="QPL56326.1"/>
    </source>
</evidence>
<dbReference type="SUPFAM" id="SSF56925">
    <property type="entry name" value="OMPA-like"/>
    <property type="match status" value="1"/>
</dbReference>
<dbReference type="EMBL" id="CP065218">
    <property type="protein sequence ID" value="QPL56326.1"/>
    <property type="molecule type" value="Genomic_DNA"/>
</dbReference>
<evidence type="ECO:0000259" key="3">
    <source>
        <dbReference type="Pfam" id="PF13505"/>
    </source>
</evidence>
<feature type="domain" description="Outer membrane protein beta-barrel" evidence="3">
    <location>
        <begin position="8"/>
        <end position="184"/>
    </location>
</feature>
<dbReference type="InterPro" id="IPR027385">
    <property type="entry name" value="Beta-barrel_OMP"/>
</dbReference>
<dbReference type="Pfam" id="PF13505">
    <property type="entry name" value="OMP_b-brl"/>
    <property type="match status" value="1"/>
</dbReference>
<evidence type="ECO:0000256" key="1">
    <source>
        <dbReference type="ARBA" id="ARBA00022729"/>
    </source>
</evidence>
<evidence type="ECO:0000313" key="5">
    <source>
        <dbReference type="Proteomes" id="UP000594435"/>
    </source>
</evidence>
<gene>
    <name evidence="4" type="ORF">I3X05_19745</name>
</gene>
<protein>
    <submittedName>
        <fullName evidence="4">Porin family protein</fullName>
    </submittedName>
</protein>
<proteinExistence type="predicted"/>
<dbReference type="RefSeq" id="WP_045568706.1">
    <property type="nucleotide sequence ID" value="NZ_CP065218.1"/>
</dbReference>
<dbReference type="InterPro" id="IPR011250">
    <property type="entry name" value="OMP/PagP_B-barrel"/>
</dbReference>
<feature type="signal peptide" evidence="2">
    <location>
        <begin position="1"/>
        <end position="20"/>
    </location>
</feature>
<name>A0AAJ4IGB2_9VIBR</name>
<dbReference type="Gene3D" id="2.40.160.20">
    <property type="match status" value="1"/>
</dbReference>
<dbReference type="AlphaFoldDB" id="A0AAJ4IGB2"/>
<keyword evidence="1 2" id="KW-0732">Signal</keyword>